<proteinExistence type="predicted"/>
<sequence>MLLALHSSNLFNTPPCQLDTTWRRLYSAHDADKIRRIQDSLNCCGYRNVKDMAWPFPHKGVPVSQCGEQFGRTEGCMMKWGGEMKKMSGGEVGVVLGVLVVQVMVWVLKRKKVGRGGLRWLDGLAGGGRREERRGLLTGGVDEDEEGGRDEERQTDQGYGGIERDGPRVEVSNYTRGPWGVDDHE</sequence>
<comment type="caution">
    <text evidence="3">The sequence shown here is derived from an EMBL/GenBank/DDBJ whole genome shotgun (WGS) entry which is preliminary data.</text>
</comment>
<accession>A0AAN7BM49</accession>
<evidence type="ECO:0000256" key="2">
    <source>
        <dbReference type="SAM" id="Phobius"/>
    </source>
</evidence>
<evidence type="ECO:0008006" key="5">
    <source>
        <dbReference type="Google" id="ProtNLM"/>
    </source>
</evidence>
<dbReference type="EMBL" id="MU865359">
    <property type="protein sequence ID" value="KAK4225819.1"/>
    <property type="molecule type" value="Genomic_DNA"/>
</dbReference>
<feature type="transmembrane region" description="Helical" evidence="2">
    <location>
        <begin position="87"/>
        <end position="108"/>
    </location>
</feature>
<reference evidence="3" key="2">
    <citation type="submission" date="2023-05" db="EMBL/GenBank/DDBJ databases">
        <authorList>
            <consortium name="Lawrence Berkeley National Laboratory"/>
            <person name="Steindorff A."/>
            <person name="Hensen N."/>
            <person name="Bonometti L."/>
            <person name="Westerberg I."/>
            <person name="Brannstrom I.O."/>
            <person name="Guillou S."/>
            <person name="Cros-Aarteil S."/>
            <person name="Calhoun S."/>
            <person name="Haridas S."/>
            <person name="Kuo A."/>
            <person name="Mondo S."/>
            <person name="Pangilinan J."/>
            <person name="Riley R."/>
            <person name="Labutti K."/>
            <person name="Andreopoulos B."/>
            <person name="Lipzen A."/>
            <person name="Chen C."/>
            <person name="Yanf M."/>
            <person name="Daum C."/>
            <person name="Ng V."/>
            <person name="Clum A."/>
            <person name="Ohm R."/>
            <person name="Martin F."/>
            <person name="Silar P."/>
            <person name="Natvig D."/>
            <person name="Lalanne C."/>
            <person name="Gautier V."/>
            <person name="Ament-Velasquez S.L."/>
            <person name="Kruys A."/>
            <person name="Hutchinson M.I."/>
            <person name="Powell A.J."/>
            <person name="Barry K."/>
            <person name="Miller A.N."/>
            <person name="Grigoriev I.V."/>
            <person name="Debuchy R."/>
            <person name="Gladieux P."/>
            <person name="Thoren M.H."/>
            <person name="Johannesson H."/>
        </authorList>
    </citation>
    <scope>NUCLEOTIDE SEQUENCE</scope>
    <source>
        <strain evidence="3">CBS 990.96</strain>
    </source>
</reference>
<evidence type="ECO:0000313" key="3">
    <source>
        <dbReference type="EMBL" id="KAK4225819.1"/>
    </source>
</evidence>
<keyword evidence="2" id="KW-0472">Membrane</keyword>
<gene>
    <name evidence="3" type="ORF">QBC38DRAFT_252478</name>
</gene>
<feature type="region of interest" description="Disordered" evidence="1">
    <location>
        <begin position="133"/>
        <end position="185"/>
    </location>
</feature>
<evidence type="ECO:0000313" key="4">
    <source>
        <dbReference type="Proteomes" id="UP001301958"/>
    </source>
</evidence>
<name>A0AAN7BM49_9PEZI</name>
<keyword evidence="2" id="KW-1133">Transmembrane helix</keyword>
<keyword evidence="4" id="KW-1185">Reference proteome</keyword>
<dbReference type="InterPro" id="IPR008952">
    <property type="entry name" value="Tetraspanin_EC2_sf"/>
</dbReference>
<dbReference type="GO" id="GO:0016020">
    <property type="term" value="C:membrane"/>
    <property type="evidence" value="ECO:0007669"/>
    <property type="project" value="InterPro"/>
</dbReference>
<evidence type="ECO:0000256" key="1">
    <source>
        <dbReference type="SAM" id="MobiDB-lite"/>
    </source>
</evidence>
<dbReference type="SUPFAM" id="SSF48652">
    <property type="entry name" value="Tetraspanin"/>
    <property type="match status" value="1"/>
</dbReference>
<organism evidence="3 4">
    <name type="scientific">Podospora fimiseda</name>
    <dbReference type="NCBI Taxonomy" id="252190"/>
    <lineage>
        <taxon>Eukaryota</taxon>
        <taxon>Fungi</taxon>
        <taxon>Dikarya</taxon>
        <taxon>Ascomycota</taxon>
        <taxon>Pezizomycotina</taxon>
        <taxon>Sordariomycetes</taxon>
        <taxon>Sordariomycetidae</taxon>
        <taxon>Sordariales</taxon>
        <taxon>Podosporaceae</taxon>
        <taxon>Podospora</taxon>
    </lineage>
</organism>
<reference evidence="3" key="1">
    <citation type="journal article" date="2023" name="Mol. Phylogenet. Evol.">
        <title>Genome-scale phylogeny and comparative genomics of the fungal order Sordariales.</title>
        <authorList>
            <person name="Hensen N."/>
            <person name="Bonometti L."/>
            <person name="Westerberg I."/>
            <person name="Brannstrom I.O."/>
            <person name="Guillou S."/>
            <person name="Cros-Aarteil S."/>
            <person name="Calhoun S."/>
            <person name="Haridas S."/>
            <person name="Kuo A."/>
            <person name="Mondo S."/>
            <person name="Pangilinan J."/>
            <person name="Riley R."/>
            <person name="LaButti K."/>
            <person name="Andreopoulos B."/>
            <person name="Lipzen A."/>
            <person name="Chen C."/>
            <person name="Yan M."/>
            <person name="Daum C."/>
            <person name="Ng V."/>
            <person name="Clum A."/>
            <person name="Steindorff A."/>
            <person name="Ohm R.A."/>
            <person name="Martin F."/>
            <person name="Silar P."/>
            <person name="Natvig D.O."/>
            <person name="Lalanne C."/>
            <person name="Gautier V."/>
            <person name="Ament-Velasquez S.L."/>
            <person name="Kruys A."/>
            <person name="Hutchinson M.I."/>
            <person name="Powell A.J."/>
            <person name="Barry K."/>
            <person name="Miller A.N."/>
            <person name="Grigoriev I.V."/>
            <person name="Debuchy R."/>
            <person name="Gladieux P."/>
            <person name="Hiltunen Thoren M."/>
            <person name="Johannesson H."/>
        </authorList>
    </citation>
    <scope>NUCLEOTIDE SEQUENCE</scope>
    <source>
        <strain evidence="3">CBS 990.96</strain>
    </source>
</reference>
<dbReference type="Proteomes" id="UP001301958">
    <property type="component" value="Unassembled WGS sequence"/>
</dbReference>
<dbReference type="AlphaFoldDB" id="A0AAN7BM49"/>
<dbReference type="Gene3D" id="1.10.1450.10">
    <property type="entry name" value="Tetraspanin"/>
    <property type="match status" value="1"/>
</dbReference>
<keyword evidence="2" id="KW-0812">Transmembrane</keyword>
<protein>
    <recommendedName>
        <fullName evidence="5">Tetraspanin</fullName>
    </recommendedName>
</protein>